<keyword evidence="3" id="KW-1185">Reference proteome</keyword>
<organism evidence="2 3">
    <name type="scientific">Puccinia striiformis</name>
    <dbReference type="NCBI Taxonomy" id="27350"/>
    <lineage>
        <taxon>Eukaryota</taxon>
        <taxon>Fungi</taxon>
        <taxon>Dikarya</taxon>
        <taxon>Basidiomycota</taxon>
        <taxon>Pucciniomycotina</taxon>
        <taxon>Pucciniomycetes</taxon>
        <taxon>Pucciniales</taxon>
        <taxon>Pucciniaceae</taxon>
        <taxon>Puccinia</taxon>
    </lineage>
</organism>
<proteinExistence type="predicted"/>
<dbReference type="VEuPathDB" id="FungiDB:PSTT_05053"/>
<dbReference type="AlphaFoldDB" id="A0A2S4VQU8"/>
<evidence type="ECO:0000256" key="1">
    <source>
        <dbReference type="SAM" id="SignalP"/>
    </source>
</evidence>
<gene>
    <name evidence="2" type="ORF">PSTT_05053</name>
</gene>
<evidence type="ECO:0008006" key="4">
    <source>
        <dbReference type="Google" id="ProtNLM"/>
    </source>
</evidence>
<comment type="caution">
    <text evidence="2">The sequence shown here is derived from an EMBL/GenBank/DDBJ whole genome shotgun (WGS) entry which is preliminary data.</text>
</comment>
<evidence type="ECO:0000313" key="2">
    <source>
        <dbReference type="EMBL" id="POW11750.1"/>
    </source>
</evidence>
<sequence>MRLIIAVSLLTLFALGQAEGSDFGFYCSRTAILPLALCVNRADTSKSYFASEKQSNPPNHGVYNSCDEGYLHECCLDRVGYYVNHHVLPDTTLLPYRRRVPQLHEGERQEACLNPQAPRIASAKKLKVEVRRCLYDLQSDIDSSDTSSTQRKAARIPVPIVLLHPISTSCFSPSPLVRVKPGYSVVVTKHIQIREA</sequence>
<dbReference type="Proteomes" id="UP000239156">
    <property type="component" value="Unassembled WGS sequence"/>
</dbReference>
<accession>A0A2S4VQU8</accession>
<dbReference type="EMBL" id="PKSL01000036">
    <property type="protein sequence ID" value="POW11750.1"/>
    <property type="molecule type" value="Genomic_DNA"/>
</dbReference>
<keyword evidence="1" id="KW-0732">Signal</keyword>
<protein>
    <recommendedName>
        <fullName evidence="4">Hydrophobin</fullName>
    </recommendedName>
</protein>
<evidence type="ECO:0000313" key="3">
    <source>
        <dbReference type="Proteomes" id="UP000239156"/>
    </source>
</evidence>
<feature type="signal peptide" evidence="1">
    <location>
        <begin position="1"/>
        <end position="18"/>
    </location>
</feature>
<name>A0A2S4VQU8_9BASI</name>
<reference evidence="2" key="1">
    <citation type="submission" date="2017-12" db="EMBL/GenBank/DDBJ databases">
        <title>Gene loss provides genomic basis for host adaptation in cereal stripe rust fungi.</title>
        <authorList>
            <person name="Xia C."/>
        </authorList>
    </citation>
    <scope>NUCLEOTIDE SEQUENCE [LARGE SCALE GENOMIC DNA]</scope>
    <source>
        <strain evidence="2">93-210</strain>
    </source>
</reference>
<feature type="chain" id="PRO_5015735057" description="Hydrophobin" evidence="1">
    <location>
        <begin position="19"/>
        <end position="196"/>
    </location>
</feature>